<keyword evidence="3" id="KW-1185">Reference proteome</keyword>
<reference evidence="2 3" key="1">
    <citation type="submission" date="2019-06" db="EMBL/GenBank/DDBJ databases">
        <title>A chromosome-scale genome assembly of the European perch, Perca fluviatilis.</title>
        <authorList>
            <person name="Roques C."/>
            <person name="Zahm M."/>
            <person name="Cabau C."/>
            <person name="Klopp C."/>
            <person name="Bouchez O."/>
            <person name="Donnadieu C."/>
            <person name="Kuhl H."/>
            <person name="Gislard M."/>
            <person name="Guendouz S."/>
            <person name="Journot L."/>
            <person name="Haffray P."/>
            <person name="Bestin A."/>
            <person name="Morvezen R."/>
            <person name="Feron R."/>
            <person name="Wen M."/>
            <person name="Jouanno E."/>
            <person name="Herpin A."/>
            <person name="Schartl M."/>
            <person name="Postlethwait J."/>
            <person name="Schaerlinger B."/>
            <person name="Chardard D."/>
            <person name="Lecocq T."/>
            <person name="Poncet C."/>
            <person name="Jaffrelo L."/>
            <person name="Lampietro C."/>
            <person name="Guiguen Y."/>
        </authorList>
    </citation>
    <scope>NUCLEOTIDE SEQUENCE [LARGE SCALE GENOMIC DNA]</scope>
    <source>
        <tissue evidence="2">Blood</tissue>
    </source>
</reference>
<proteinExistence type="predicted"/>
<organism evidence="2 3">
    <name type="scientific">Perca fluviatilis</name>
    <name type="common">European perch</name>
    <dbReference type="NCBI Taxonomy" id="8168"/>
    <lineage>
        <taxon>Eukaryota</taxon>
        <taxon>Metazoa</taxon>
        <taxon>Chordata</taxon>
        <taxon>Craniata</taxon>
        <taxon>Vertebrata</taxon>
        <taxon>Euteleostomi</taxon>
        <taxon>Actinopterygii</taxon>
        <taxon>Neopterygii</taxon>
        <taxon>Teleostei</taxon>
        <taxon>Neoteleostei</taxon>
        <taxon>Acanthomorphata</taxon>
        <taxon>Eupercaria</taxon>
        <taxon>Perciformes</taxon>
        <taxon>Percoidei</taxon>
        <taxon>Percidae</taxon>
        <taxon>Percinae</taxon>
        <taxon>Perca</taxon>
    </lineage>
</organism>
<accession>A0A6A5EGT7</accession>
<evidence type="ECO:0000256" key="1">
    <source>
        <dbReference type="SAM" id="MobiDB-lite"/>
    </source>
</evidence>
<dbReference type="EMBL" id="VHII01000015">
    <property type="protein sequence ID" value="KAF1380040.1"/>
    <property type="molecule type" value="Genomic_DNA"/>
</dbReference>
<sequence>MVLWVARQLELPTTTKEFMKTTSQASSPSSTTSANRRSPRHGFQDDCQRPVHRSSRVQTEPSPFTKLDEEF</sequence>
<dbReference type="Proteomes" id="UP000465112">
    <property type="component" value="Chromosome 15"/>
</dbReference>
<feature type="compositionally biased region" description="Low complexity" evidence="1">
    <location>
        <begin position="21"/>
        <end position="36"/>
    </location>
</feature>
<comment type="caution">
    <text evidence="2">The sequence shown here is derived from an EMBL/GenBank/DDBJ whole genome shotgun (WGS) entry which is preliminary data.</text>
</comment>
<feature type="region of interest" description="Disordered" evidence="1">
    <location>
        <begin position="13"/>
        <end position="71"/>
    </location>
</feature>
<evidence type="ECO:0000313" key="2">
    <source>
        <dbReference type="EMBL" id="KAF1380040.1"/>
    </source>
</evidence>
<name>A0A6A5EGT7_PERFL</name>
<dbReference type="AlphaFoldDB" id="A0A6A5EGT7"/>
<protein>
    <submittedName>
        <fullName evidence="2">Uncharacterized protein</fullName>
    </submittedName>
</protein>
<evidence type="ECO:0000313" key="3">
    <source>
        <dbReference type="Proteomes" id="UP000465112"/>
    </source>
</evidence>
<gene>
    <name evidence="2" type="ORF">PFLUV_G00182360</name>
</gene>